<dbReference type="SUPFAM" id="SSF48008">
    <property type="entry name" value="GntR ligand-binding domain-like"/>
    <property type="match status" value="1"/>
</dbReference>
<accession>A0ABX1S8Q1</accession>
<dbReference type="Pfam" id="PF07729">
    <property type="entry name" value="FCD"/>
    <property type="match status" value="1"/>
</dbReference>
<evidence type="ECO:0000313" key="7">
    <source>
        <dbReference type="Proteomes" id="UP000820669"/>
    </source>
</evidence>
<evidence type="ECO:0000256" key="4">
    <source>
        <dbReference type="SAM" id="MobiDB-lite"/>
    </source>
</evidence>
<evidence type="ECO:0000259" key="5">
    <source>
        <dbReference type="PROSITE" id="PS50949"/>
    </source>
</evidence>
<evidence type="ECO:0000256" key="1">
    <source>
        <dbReference type="ARBA" id="ARBA00023015"/>
    </source>
</evidence>
<dbReference type="PRINTS" id="PR00035">
    <property type="entry name" value="HTHGNTR"/>
</dbReference>
<evidence type="ECO:0000256" key="3">
    <source>
        <dbReference type="ARBA" id="ARBA00023163"/>
    </source>
</evidence>
<keyword evidence="7" id="KW-1185">Reference proteome</keyword>
<comment type="caution">
    <text evidence="6">The sequence shown here is derived from an EMBL/GenBank/DDBJ whole genome shotgun (WGS) entry which is preliminary data.</text>
</comment>
<dbReference type="RefSeq" id="WP_169380230.1">
    <property type="nucleotide sequence ID" value="NZ_JAAXLA010000007.1"/>
</dbReference>
<dbReference type="SUPFAM" id="SSF46785">
    <property type="entry name" value="Winged helix' DNA-binding domain"/>
    <property type="match status" value="1"/>
</dbReference>
<feature type="domain" description="HTH gntR-type" evidence="5">
    <location>
        <begin position="56"/>
        <end position="126"/>
    </location>
</feature>
<dbReference type="InterPro" id="IPR011711">
    <property type="entry name" value="GntR_C"/>
</dbReference>
<dbReference type="Pfam" id="PF00392">
    <property type="entry name" value="GntR"/>
    <property type="match status" value="1"/>
</dbReference>
<feature type="region of interest" description="Disordered" evidence="4">
    <location>
        <begin position="1"/>
        <end position="46"/>
    </location>
</feature>
<gene>
    <name evidence="6" type="ORF">HF526_05860</name>
</gene>
<reference evidence="6 7" key="1">
    <citation type="submission" date="2020-04" db="EMBL/GenBank/DDBJ databases">
        <authorList>
            <person name="Klaysubun C."/>
            <person name="Duangmal K."/>
            <person name="Lipun K."/>
        </authorList>
    </citation>
    <scope>NUCLEOTIDE SEQUENCE [LARGE SCALE GENOMIC DNA]</scope>
    <source>
        <strain evidence="6 7">K10HN5</strain>
    </source>
</reference>
<sequence length="289" mass="31274">MAPIPDRRGTAAPPGGGPDPADHEALNHTDRPGTNAASGSRRSGAPIAQLRVQRVRPAYQQVADELRSQIMRGILEPGTRLPAEAELTRMFGVSRSTVREALRALTSQHLIETRRGVQGGSFVAAPDPAKLVEDVGGALGVLVATPQLQIADLLEARLLLEPVAARLAAQRADEETVQALRAAAEAPQDPRDPSGFVSHMDFHTMILMATGNLMFTMMGQPVSDVLRTRLDRAAVAREQWDEVDACHATIAEHIARGEAAEAEEAMRNHLLDLRELYEHPGSWRGRPCP</sequence>
<dbReference type="Gene3D" id="1.10.10.10">
    <property type="entry name" value="Winged helix-like DNA-binding domain superfamily/Winged helix DNA-binding domain"/>
    <property type="match status" value="1"/>
</dbReference>
<evidence type="ECO:0000256" key="2">
    <source>
        <dbReference type="ARBA" id="ARBA00023125"/>
    </source>
</evidence>
<dbReference type="InterPro" id="IPR008920">
    <property type="entry name" value="TF_FadR/GntR_C"/>
</dbReference>
<dbReference type="InterPro" id="IPR036390">
    <property type="entry name" value="WH_DNA-bd_sf"/>
</dbReference>
<dbReference type="SMART" id="SM00895">
    <property type="entry name" value="FCD"/>
    <property type="match status" value="1"/>
</dbReference>
<dbReference type="CDD" id="cd07377">
    <property type="entry name" value="WHTH_GntR"/>
    <property type="match status" value="1"/>
</dbReference>
<name>A0ABX1S8Q1_9PSEU</name>
<dbReference type="InterPro" id="IPR000524">
    <property type="entry name" value="Tscrpt_reg_HTH_GntR"/>
</dbReference>
<dbReference type="PANTHER" id="PTHR43537:SF5">
    <property type="entry name" value="UXU OPERON TRANSCRIPTIONAL REGULATOR"/>
    <property type="match status" value="1"/>
</dbReference>
<dbReference type="PANTHER" id="PTHR43537">
    <property type="entry name" value="TRANSCRIPTIONAL REGULATOR, GNTR FAMILY"/>
    <property type="match status" value="1"/>
</dbReference>
<keyword evidence="3" id="KW-0804">Transcription</keyword>
<keyword evidence="2" id="KW-0238">DNA-binding</keyword>
<dbReference type="PROSITE" id="PS50949">
    <property type="entry name" value="HTH_GNTR"/>
    <property type="match status" value="1"/>
</dbReference>
<evidence type="ECO:0000313" key="6">
    <source>
        <dbReference type="EMBL" id="NMH96843.1"/>
    </source>
</evidence>
<dbReference type="EMBL" id="JAAXLA010000007">
    <property type="protein sequence ID" value="NMH96843.1"/>
    <property type="molecule type" value="Genomic_DNA"/>
</dbReference>
<dbReference type="Proteomes" id="UP000820669">
    <property type="component" value="Unassembled WGS sequence"/>
</dbReference>
<feature type="compositionally biased region" description="Basic and acidic residues" evidence="4">
    <location>
        <begin position="20"/>
        <end position="31"/>
    </location>
</feature>
<organism evidence="6 7">
    <name type="scientific">Pseudonocardia acidicola</name>
    <dbReference type="NCBI Taxonomy" id="2724939"/>
    <lineage>
        <taxon>Bacteria</taxon>
        <taxon>Bacillati</taxon>
        <taxon>Actinomycetota</taxon>
        <taxon>Actinomycetes</taxon>
        <taxon>Pseudonocardiales</taxon>
        <taxon>Pseudonocardiaceae</taxon>
        <taxon>Pseudonocardia</taxon>
    </lineage>
</organism>
<keyword evidence="1" id="KW-0805">Transcription regulation</keyword>
<protein>
    <submittedName>
        <fullName evidence="6">FadR family transcriptional regulator</fullName>
    </submittedName>
</protein>
<proteinExistence type="predicted"/>
<dbReference type="Gene3D" id="1.20.120.530">
    <property type="entry name" value="GntR ligand-binding domain-like"/>
    <property type="match status" value="1"/>
</dbReference>
<dbReference type="InterPro" id="IPR036388">
    <property type="entry name" value="WH-like_DNA-bd_sf"/>
</dbReference>
<dbReference type="SMART" id="SM00345">
    <property type="entry name" value="HTH_GNTR"/>
    <property type="match status" value="1"/>
</dbReference>